<proteinExistence type="inferred from homology"/>
<keyword evidence="5" id="KW-1185">Reference proteome</keyword>
<keyword evidence="2 3" id="KW-0175">Coiled coil</keyword>
<dbReference type="SUPFAM" id="SSF57997">
    <property type="entry name" value="Tropomyosin"/>
    <property type="match status" value="2"/>
</dbReference>
<dbReference type="Pfam" id="PF00261">
    <property type="entry name" value="Tropomyosin"/>
    <property type="match status" value="2"/>
</dbReference>
<dbReference type="STRING" id="151549.A0A4C1SY19"/>
<evidence type="ECO:0000256" key="3">
    <source>
        <dbReference type="SAM" id="Coils"/>
    </source>
</evidence>
<evidence type="ECO:0000256" key="1">
    <source>
        <dbReference type="ARBA" id="ARBA00009036"/>
    </source>
</evidence>
<feature type="coiled-coil region" evidence="3">
    <location>
        <begin position="119"/>
        <end position="156"/>
    </location>
</feature>
<reference evidence="4 5" key="1">
    <citation type="journal article" date="2019" name="Commun. Biol.">
        <title>The bagworm genome reveals a unique fibroin gene that provides high tensile strength.</title>
        <authorList>
            <person name="Kono N."/>
            <person name="Nakamura H."/>
            <person name="Ohtoshi R."/>
            <person name="Tomita M."/>
            <person name="Numata K."/>
            <person name="Arakawa K."/>
        </authorList>
    </citation>
    <scope>NUCLEOTIDE SEQUENCE [LARGE SCALE GENOMIC DNA]</scope>
</reference>
<evidence type="ECO:0000256" key="2">
    <source>
        <dbReference type="ARBA" id="ARBA00023054"/>
    </source>
</evidence>
<gene>
    <name evidence="4" type="ORF">EVAR_92738_1</name>
</gene>
<accession>A0A4C1SY19</accession>
<dbReference type="InterPro" id="IPR000533">
    <property type="entry name" value="Tropomyosin"/>
</dbReference>
<dbReference type="Proteomes" id="UP000299102">
    <property type="component" value="Unassembled WGS sequence"/>
</dbReference>
<evidence type="ECO:0000313" key="4">
    <source>
        <dbReference type="EMBL" id="GBP06824.1"/>
    </source>
</evidence>
<evidence type="ECO:0000313" key="5">
    <source>
        <dbReference type="Proteomes" id="UP000299102"/>
    </source>
</evidence>
<dbReference type="EMBL" id="BGZK01000023">
    <property type="protein sequence ID" value="GBP06824.1"/>
    <property type="molecule type" value="Genomic_DNA"/>
</dbReference>
<dbReference type="AlphaFoldDB" id="A0A4C1SY19"/>
<organism evidence="4 5">
    <name type="scientific">Eumeta variegata</name>
    <name type="common">Bagworm moth</name>
    <name type="synonym">Eumeta japonica</name>
    <dbReference type="NCBI Taxonomy" id="151549"/>
    <lineage>
        <taxon>Eukaryota</taxon>
        <taxon>Metazoa</taxon>
        <taxon>Ecdysozoa</taxon>
        <taxon>Arthropoda</taxon>
        <taxon>Hexapoda</taxon>
        <taxon>Insecta</taxon>
        <taxon>Pterygota</taxon>
        <taxon>Neoptera</taxon>
        <taxon>Endopterygota</taxon>
        <taxon>Lepidoptera</taxon>
        <taxon>Glossata</taxon>
        <taxon>Ditrysia</taxon>
        <taxon>Tineoidea</taxon>
        <taxon>Psychidae</taxon>
        <taxon>Oiketicinae</taxon>
        <taxon>Eumeta</taxon>
    </lineage>
</organism>
<name>A0A4C1SY19_EUMVA</name>
<protein>
    <submittedName>
        <fullName evidence="4">Tropomyosin-2</fullName>
    </submittedName>
</protein>
<sequence length="195" mass="22023">MRGACVCACAFGTNRIRKALENRTNMEDDRVAILEAQLAQAKLIAEESDKKYEEVNPLYPPTIYASLTTPTIYCRGAFATRIETALGEWGARRSARLMRPISPKERVLIFILSIIFNARKVLENRSLADEERMDALENQLKEARFLAEEADKKYDEVFIGVSCLWPSPLLSNPRSTITHNSNPSAILPRFSIQAM</sequence>
<dbReference type="Gene3D" id="1.20.5.170">
    <property type="match status" value="2"/>
</dbReference>
<dbReference type="OrthoDB" id="128924at2759"/>
<comment type="similarity">
    <text evidence="1">Belongs to the tropomyosin family.</text>
</comment>
<comment type="caution">
    <text evidence="4">The sequence shown here is derived from an EMBL/GenBank/DDBJ whole genome shotgun (WGS) entry which is preliminary data.</text>
</comment>
<dbReference type="PANTHER" id="PTHR19269">
    <property type="entry name" value="TROPOMYOSIN"/>
    <property type="match status" value="1"/>
</dbReference>